<keyword evidence="5 16" id="KW-0820">tRNA-binding</keyword>
<dbReference type="Pfam" id="PF17759">
    <property type="entry name" value="tRNA_synthFbeta"/>
    <property type="match status" value="1"/>
</dbReference>
<dbReference type="FunFam" id="3.30.70.380:FF:000001">
    <property type="entry name" value="Phenylalanine--tRNA ligase beta subunit"/>
    <property type="match status" value="1"/>
</dbReference>
<dbReference type="FunFam" id="3.30.56.10:FF:000002">
    <property type="entry name" value="Phenylalanine--tRNA ligase beta subunit"/>
    <property type="match status" value="1"/>
</dbReference>
<dbReference type="InterPro" id="IPR005121">
    <property type="entry name" value="Fdx_antiC-bd"/>
</dbReference>
<protein>
    <recommendedName>
        <fullName evidence="15">Phenylalanine--tRNA ligase beta subunit</fullName>
        <ecNumber evidence="15">6.1.1.20</ecNumber>
    </recommendedName>
    <alternativeName>
        <fullName evidence="15">Phenylalanyl-tRNA synthetase beta subunit</fullName>
        <shortName evidence="15">PheRS</shortName>
    </alternativeName>
</protein>
<name>W7Q9G3_9ALTE</name>
<dbReference type="FunFam" id="3.50.40.10:FF:000001">
    <property type="entry name" value="Phenylalanine--tRNA ligase beta subunit"/>
    <property type="match status" value="1"/>
</dbReference>
<dbReference type="InterPro" id="IPR005146">
    <property type="entry name" value="B3/B4_tRNA-bd"/>
</dbReference>
<dbReference type="InterPro" id="IPR033714">
    <property type="entry name" value="tRNA_bind_bactPheRS"/>
</dbReference>
<evidence type="ECO:0000256" key="16">
    <source>
        <dbReference type="PROSITE-ProRule" id="PRU00209"/>
    </source>
</evidence>
<proteinExistence type="inferred from homology"/>
<evidence type="ECO:0000256" key="3">
    <source>
        <dbReference type="ARBA" id="ARBA00011209"/>
    </source>
</evidence>
<dbReference type="Gene3D" id="2.40.50.140">
    <property type="entry name" value="Nucleic acid-binding proteins"/>
    <property type="match status" value="1"/>
</dbReference>
<dbReference type="Pfam" id="PF03484">
    <property type="entry name" value="B5"/>
    <property type="match status" value="1"/>
</dbReference>
<dbReference type="SMART" id="SM00874">
    <property type="entry name" value="B5"/>
    <property type="match status" value="1"/>
</dbReference>
<evidence type="ECO:0000256" key="11">
    <source>
        <dbReference type="ARBA" id="ARBA00022884"/>
    </source>
</evidence>
<keyword evidence="7 15" id="KW-0479">Metal-binding</keyword>
<feature type="domain" description="FDX-ACB" evidence="18">
    <location>
        <begin position="701"/>
        <end position="794"/>
    </location>
</feature>
<keyword evidence="21" id="KW-1185">Reference proteome</keyword>
<evidence type="ECO:0000256" key="5">
    <source>
        <dbReference type="ARBA" id="ARBA00022555"/>
    </source>
</evidence>
<dbReference type="Pfam" id="PF03483">
    <property type="entry name" value="B3_4"/>
    <property type="match status" value="1"/>
</dbReference>
<dbReference type="PANTHER" id="PTHR10947:SF0">
    <property type="entry name" value="PHENYLALANINE--TRNA LIGASE BETA SUBUNIT"/>
    <property type="match status" value="1"/>
</dbReference>
<comment type="cofactor">
    <cofactor evidence="15">
        <name>Mg(2+)</name>
        <dbReference type="ChEBI" id="CHEBI:18420"/>
    </cofactor>
    <text evidence="15">Binds 2 magnesium ions per tetramer.</text>
</comment>
<dbReference type="SMART" id="SM00873">
    <property type="entry name" value="B3_4"/>
    <property type="match status" value="1"/>
</dbReference>
<evidence type="ECO:0000313" key="20">
    <source>
        <dbReference type="EMBL" id="EWH08591.1"/>
    </source>
</evidence>
<accession>W7Q9G3</accession>
<keyword evidence="12 15" id="KW-0648">Protein biosynthesis</keyword>
<evidence type="ECO:0000256" key="12">
    <source>
        <dbReference type="ARBA" id="ARBA00022917"/>
    </source>
</evidence>
<dbReference type="InterPro" id="IPR045060">
    <property type="entry name" value="Phe-tRNA-ligase_IIc_bsu"/>
</dbReference>
<feature type="domain" description="TRNA-binding" evidence="17">
    <location>
        <begin position="39"/>
        <end position="148"/>
    </location>
</feature>
<dbReference type="Gene3D" id="3.30.70.380">
    <property type="entry name" value="Ferrodoxin-fold anticodon-binding domain"/>
    <property type="match status" value="1"/>
</dbReference>
<dbReference type="SUPFAM" id="SSF55681">
    <property type="entry name" value="Class II aaRS and biotin synthetases"/>
    <property type="match status" value="1"/>
</dbReference>
<dbReference type="InterPro" id="IPR045864">
    <property type="entry name" value="aa-tRNA-synth_II/BPL/LPL"/>
</dbReference>
<comment type="subunit">
    <text evidence="3 15">Tetramer of two alpha and two beta subunits.</text>
</comment>
<dbReference type="eggNOG" id="COG0072">
    <property type="taxonomic scope" value="Bacteria"/>
</dbReference>
<dbReference type="Proteomes" id="UP000019276">
    <property type="component" value="Unassembled WGS sequence"/>
</dbReference>
<dbReference type="SUPFAM" id="SSF50249">
    <property type="entry name" value="Nucleic acid-binding proteins"/>
    <property type="match status" value="1"/>
</dbReference>
<sequence>MKFSESWLREWVNPQVSQQELIEQITMAGLEVDEVAPVAGEFSGVVVGHVVECGPHPDAEKLQVTKIDVGQDELLDIVCGAKNCRKDLKVAVATIGAVLPGNFKIKKAKLRGVPSFGMLCSEAELGLADEAPGIIELPADAPIGQDIRQYLNLDDVAIEVDLTPNRADCLSIQGIAREVGVLNNHDLTPVEVNPVAASIDAAVSIELKAEQACAKYAGRIIKGVDVSKASPLWLVEKLRRSGIRSIDPIVDVTNLVMLELGQPMHAFDLQQVEGGIVVRLANDGEKLTLLDGQEISLKADSLVIADQSKALALAGIFGGKDSGVTESTQDILLESAFFAPDFMMGKARQYGLHTDSSHRFERGVDPSIQLQAIERATQLILDICGGEAAQVSTAEVASALPQAKKVTLRAAKLKSKLGIEIADDTVTEMLTRLGLTVEKTEAGWNAVVPGYRFDISIEEDLIEEVARIYGYNNIPMQRPVAQLNMSAKPEAVKSLDYAKNCLVNLGYQEAITYSFVDPKKQDALHNNAQALVLPHPISADMSAMRLSCLAGLLGAVVYNANRQQSRLQLFESGLIFTPDKDAENGIRQTRVLAGAITGLRHGEHWTLEKRPVDFYDIKGDVEALLQQIDNKAEYEFKIESHSALHPGQSAAIYKNSQYLGFIGAVHPEVAKKIGLKPKTFVFELLTNVLLTSQVPAAQAISKFPSNRRDLAFVVDKSVQVGKVLSEIKKVGGNQLVELNLFDVYQGEGIAADKISYAIALTLQAVEKTLEEKEISAIVDKVVEHLNAQFGATLRD</sequence>
<evidence type="ECO:0000256" key="1">
    <source>
        <dbReference type="ARBA" id="ARBA00004496"/>
    </source>
</evidence>
<comment type="similarity">
    <text evidence="2 15">Belongs to the phenylalanyl-tRNA synthetase beta subunit family. Type 1 subfamily.</text>
</comment>
<dbReference type="NCBIfam" id="TIGR00472">
    <property type="entry name" value="pheT_bact"/>
    <property type="match status" value="1"/>
</dbReference>
<dbReference type="InterPro" id="IPR041616">
    <property type="entry name" value="PheRS_beta_core"/>
</dbReference>
<evidence type="ECO:0000259" key="17">
    <source>
        <dbReference type="PROSITE" id="PS50886"/>
    </source>
</evidence>
<evidence type="ECO:0000259" key="19">
    <source>
        <dbReference type="PROSITE" id="PS51483"/>
    </source>
</evidence>
<dbReference type="EC" id="6.1.1.20" evidence="15"/>
<comment type="catalytic activity">
    <reaction evidence="14 15">
        <text>tRNA(Phe) + L-phenylalanine + ATP = L-phenylalanyl-tRNA(Phe) + AMP + diphosphate + H(+)</text>
        <dbReference type="Rhea" id="RHEA:19413"/>
        <dbReference type="Rhea" id="RHEA-COMP:9668"/>
        <dbReference type="Rhea" id="RHEA-COMP:9699"/>
        <dbReference type="ChEBI" id="CHEBI:15378"/>
        <dbReference type="ChEBI" id="CHEBI:30616"/>
        <dbReference type="ChEBI" id="CHEBI:33019"/>
        <dbReference type="ChEBI" id="CHEBI:58095"/>
        <dbReference type="ChEBI" id="CHEBI:78442"/>
        <dbReference type="ChEBI" id="CHEBI:78531"/>
        <dbReference type="ChEBI" id="CHEBI:456215"/>
        <dbReference type="EC" id="6.1.1.20"/>
    </reaction>
</comment>
<evidence type="ECO:0000256" key="4">
    <source>
        <dbReference type="ARBA" id="ARBA00022490"/>
    </source>
</evidence>
<evidence type="ECO:0000256" key="6">
    <source>
        <dbReference type="ARBA" id="ARBA00022598"/>
    </source>
</evidence>
<dbReference type="RefSeq" id="WP_035016042.1">
    <property type="nucleotide sequence ID" value="NZ_ARZY01000042.1"/>
</dbReference>
<keyword evidence="4 15" id="KW-0963">Cytoplasm</keyword>
<dbReference type="PROSITE" id="PS51483">
    <property type="entry name" value="B5"/>
    <property type="match status" value="1"/>
</dbReference>
<evidence type="ECO:0000256" key="7">
    <source>
        <dbReference type="ARBA" id="ARBA00022723"/>
    </source>
</evidence>
<dbReference type="InterPro" id="IPR002547">
    <property type="entry name" value="tRNA-bd_dom"/>
</dbReference>
<dbReference type="Pfam" id="PF03147">
    <property type="entry name" value="FDX-ACB"/>
    <property type="match status" value="1"/>
</dbReference>
<dbReference type="InterPro" id="IPR009061">
    <property type="entry name" value="DNA-bd_dom_put_sf"/>
</dbReference>
<dbReference type="Gene3D" id="3.30.930.10">
    <property type="entry name" value="Bira Bifunctional Protein, Domain 2"/>
    <property type="match status" value="1"/>
</dbReference>
<keyword evidence="8 15" id="KW-0547">Nucleotide-binding</keyword>
<dbReference type="AlphaFoldDB" id="W7Q9G3"/>
<comment type="caution">
    <text evidence="20">The sequence shown here is derived from an EMBL/GenBank/DDBJ whole genome shotgun (WGS) entry which is preliminary data.</text>
</comment>
<dbReference type="GO" id="GO:0005524">
    <property type="term" value="F:ATP binding"/>
    <property type="evidence" value="ECO:0007669"/>
    <property type="project" value="UniProtKB-UniRule"/>
</dbReference>
<dbReference type="FunFam" id="2.40.50.140:FF:000045">
    <property type="entry name" value="Phenylalanine--tRNA ligase beta subunit"/>
    <property type="match status" value="1"/>
</dbReference>
<dbReference type="SUPFAM" id="SSF56037">
    <property type="entry name" value="PheT/TilS domain"/>
    <property type="match status" value="1"/>
</dbReference>
<dbReference type="GO" id="GO:0009328">
    <property type="term" value="C:phenylalanine-tRNA ligase complex"/>
    <property type="evidence" value="ECO:0007669"/>
    <property type="project" value="TreeGrafter"/>
</dbReference>
<dbReference type="GO" id="GO:0000287">
    <property type="term" value="F:magnesium ion binding"/>
    <property type="evidence" value="ECO:0007669"/>
    <property type="project" value="UniProtKB-UniRule"/>
</dbReference>
<evidence type="ECO:0000256" key="2">
    <source>
        <dbReference type="ARBA" id="ARBA00008653"/>
    </source>
</evidence>
<dbReference type="Gene3D" id="3.30.56.10">
    <property type="match status" value="2"/>
</dbReference>
<dbReference type="NCBIfam" id="NF045760">
    <property type="entry name" value="YtpR"/>
    <property type="match status" value="1"/>
</dbReference>
<evidence type="ECO:0000259" key="18">
    <source>
        <dbReference type="PROSITE" id="PS51447"/>
    </source>
</evidence>
<evidence type="ECO:0000256" key="9">
    <source>
        <dbReference type="ARBA" id="ARBA00022840"/>
    </source>
</evidence>
<dbReference type="InterPro" id="IPR012340">
    <property type="entry name" value="NA-bd_OB-fold"/>
</dbReference>
<dbReference type="SUPFAM" id="SSF46955">
    <property type="entry name" value="Putative DNA-binding domain"/>
    <property type="match status" value="1"/>
</dbReference>
<feature type="binding site" evidence="15">
    <location>
        <position position="464"/>
    </location>
    <ligand>
        <name>Mg(2+)</name>
        <dbReference type="ChEBI" id="CHEBI:18420"/>
        <note>shared with alpha subunit</note>
    </ligand>
</feature>
<keyword evidence="13 15" id="KW-0030">Aminoacyl-tRNA synthetase</keyword>
<dbReference type="InterPro" id="IPR036690">
    <property type="entry name" value="Fdx_antiC-bd_sf"/>
</dbReference>
<keyword evidence="10 15" id="KW-0460">Magnesium</keyword>
<keyword evidence="6 15" id="KW-0436">Ligase</keyword>
<reference evidence="20 21" key="1">
    <citation type="journal article" date="2014" name="Genome Announc.">
        <title>Draft Genome Sequence of the Agar-Degrading Bacterium Catenovulum sp. Strain DS-2, Isolated from Intestines of Haliotis diversicolor.</title>
        <authorList>
            <person name="Shan D."/>
            <person name="Li X."/>
            <person name="Gu Z."/>
            <person name="Wei G."/>
            <person name="Gao Z."/>
            <person name="Shao Z."/>
        </authorList>
    </citation>
    <scope>NUCLEOTIDE SEQUENCE [LARGE SCALE GENOMIC DNA]</scope>
    <source>
        <strain evidence="20 21">DS-2</strain>
    </source>
</reference>
<dbReference type="InterPro" id="IPR020825">
    <property type="entry name" value="Phe-tRNA_synthase-like_B3/B4"/>
</dbReference>
<organism evidence="20 21">
    <name type="scientific">Catenovulum agarivorans DS-2</name>
    <dbReference type="NCBI Taxonomy" id="1328313"/>
    <lineage>
        <taxon>Bacteria</taxon>
        <taxon>Pseudomonadati</taxon>
        <taxon>Pseudomonadota</taxon>
        <taxon>Gammaproteobacteria</taxon>
        <taxon>Alteromonadales</taxon>
        <taxon>Alteromonadaceae</taxon>
        <taxon>Catenovulum</taxon>
    </lineage>
</organism>
<dbReference type="FunFam" id="3.30.930.10:FF:000022">
    <property type="entry name" value="Phenylalanine--tRNA ligase beta subunit"/>
    <property type="match status" value="1"/>
</dbReference>
<feature type="binding site" evidence="15">
    <location>
        <position position="463"/>
    </location>
    <ligand>
        <name>Mg(2+)</name>
        <dbReference type="ChEBI" id="CHEBI:18420"/>
        <note>shared with alpha subunit</note>
    </ligand>
</feature>
<dbReference type="GO" id="GO:0004826">
    <property type="term" value="F:phenylalanine-tRNA ligase activity"/>
    <property type="evidence" value="ECO:0007669"/>
    <property type="project" value="UniProtKB-UniRule"/>
</dbReference>
<dbReference type="STRING" id="1328313.DS2_16634"/>
<gene>
    <name evidence="15 20" type="primary">pheT</name>
    <name evidence="20" type="ORF">DS2_16634</name>
</gene>
<dbReference type="PROSITE" id="PS50886">
    <property type="entry name" value="TRBD"/>
    <property type="match status" value="1"/>
</dbReference>
<dbReference type="SMART" id="SM00896">
    <property type="entry name" value="FDX-ACB"/>
    <property type="match status" value="1"/>
</dbReference>
<evidence type="ECO:0000256" key="14">
    <source>
        <dbReference type="ARBA" id="ARBA00049255"/>
    </source>
</evidence>
<keyword evidence="11 16" id="KW-0694">RNA-binding</keyword>
<feature type="binding site" evidence="15">
    <location>
        <position position="460"/>
    </location>
    <ligand>
        <name>Mg(2+)</name>
        <dbReference type="ChEBI" id="CHEBI:18420"/>
        <note>shared with alpha subunit</note>
    </ligand>
</feature>
<dbReference type="HAMAP" id="MF_00283">
    <property type="entry name" value="Phe_tRNA_synth_beta1"/>
    <property type="match status" value="1"/>
</dbReference>
<dbReference type="PATRIC" id="fig|1328313.3.peg.3399"/>
<dbReference type="GO" id="GO:0000049">
    <property type="term" value="F:tRNA binding"/>
    <property type="evidence" value="ECO:0007669"/>
    <property type="project" value="UniProtKB-UniRule"/>
</dbReference>
<dbReference type="PANTHER" id="PTHR10947">
    <property type="entry name" value="PHENYLALANYL-TRNA SYNTHETASE BETA CHAIN AND LEUCINE-RICH REPEAT-CONTAINING PROTEIN 47"/>
    <property type="match status" value="1"/>
</dbReference>
<dbReference type="CDD" id="cd00769">
    <property type="entry name" value="PheRS_beta_core"/>
    <property type="match status" value="1"/>
</dbReference>
<evidence type="ECO:0000256" key="10">
    <source>
        <dbReference type="ARBA" id="ARBA00022842"/>
    </source>
</evidence>
<dbReference type="CDD" id="cd02796">
    <property type="entry name" value="tRNA_bind_bactPheRS"/>
    <property type="match status" value="1"/>
</dbReference>
<dbReference type="OrthoDB" id="9805455at2"/>
<evidence type="ECO:0000256" key="15">
    <source>
        <dbReference type="HAMAP-Rule" id="MF_00283"/>
    </source>
</evidence>
<evidence type="ECO:0000256" key="13">
    <source>
        <dbReference type="ARBA" id="ARBA00023146"/>
    </source>
</evidence>
<dbReference type="GO" id="GO:0006432">
    <property type="term" value="P:phenylalanyl-tRNA aminoacylation"/>
    <property type="evidence" value="ECO:0007669"/>
    <property type="project" value="UniProtKB-UniRule"/>
</dbReference>
<dbReference type="EMBL" id="ARZY01000042">
    <property type="protein sequence ID" value="EWH08591.1"/>
    <property type="molecule type" value="Genomic_DNA"/>
</dbReference>
<evidence type="ECO:0000256" key="8">
    <source>
        <dbReference type="ARBA" id="ARBA00022741"/>
    </source>
</evidence>
<comment type="subcellular location">
    <subcellularLocation>
        <location evidence="1 15">Cytoplasm</location>
    </subcellularLocation>
</comment>
<keyword evidence="9 15" id="KW-0067">ATP-binding</keyword>
<feature type="domain" description="B5" evidence="19">
    <location>
        <begin position="401"/>
        <end position="476"/>
    </location>
</feature>
<dbReference type="InterPro" id="IPR004532">
    <property type="entry name" value="Phe-tRNA-ligase_IIc_bsu_bact"/>
</dbReference>
<dbReference type="Gene3D" id="3.50.40.10">
    <property type="entry name" value="Phenylalanyl-trna Synthetase, Chain B, domain 3"/>
    <property type="match status" value="1"/>
</dbReference>
<dbReference type="InterPro" id="IPR005147">
    <property type="entry name" value="tRNA_synthase_B5-dom"/>
</dbReference>
<evidence type="ECO:0000313" key="21">
    <source>
        <dbReference type="Proteomes" id="UP000019276"/>
    </source>
</evidence>
<dbReference type="SUPFAM" id="SSF54991">
    <property type="entry name" value="Anticodon-binding domain of PheRS"/>
    <property type="match status" value="1"/>
</dbReference>
<feature type="binding site" evidence="15">
    <location>
        <position position="454"/>
    </location>
    <ligand>
        <name>Mg(2+)</name>
        <dbReference type="ChEBI" id="CHEBI:18420"/>
        <note>shared with alpha subunit</note>
    </ligand>
</feature>
<dbReference type="Pfam" id="PF01588">
    <property type="entry name" value="tRNA_bind"/>
    <property type="match status" value="1"/>
</dbReference>
<dbReference type="PROSITE" id="PS51447">
    <property type="entry name" value="FDX_ACB"/>
    <property type="match status" value="1"/>
</dbReference>